<protein>
    <submittedName>
        <fullName evidence="1">Uncharacterized protein</fullName>
    </submittedName>
</protein>
<name>A0A1X7SQE1_AMPQE</name>
<dbReference type="AlphaFoldDB" id="A0A1X7SQE1"/>
<dbReference type="InParanoid" id="A0A1X7SQE1"/>
<proteinExistence type="predicted"/>
<dbReference type="eggNOG" id="KOG3105">
    <property type="taxonomic scope" value="Eukaryota"/>
</dbReference>
<evidence type="ECO:0000313" key="1">
    <source>
        <dbReference type="EnsemblMetazoa" id="Aqu2.1.04305_001"/>
    </source>
</evidence>
<dbReference type="OMA" id="NWIFEAW"/>
<dbReference type="EnsemblMetazoa" id="Aqu2.1.04305_001">
    <property type="protein sequence ID" value="Aqu2.1.04305_001"/>
    <property type="gene ID" value="Aqu2.1.04305"/>
</dbReference>
<accession>A0A1X7SQE1</accession>
<organism evidence="1">
    <name type="scientific">Amphimedon queenslandica</name>
    <name type="common">Sponge</name>
    <dbReference type="NCBI Taxonomy" id="400682"/>
    <lineage>
        <taxon>Eukaryota</taxon>
        <taxon>Metazoa</taxon>
        <taxon>Porifera</taxon>
        <taxon>Demospongiae</taxon>
        <taxon>Heteroscleromorpha</taxon>
        <taxon>Haplosclerida</taxon>
        <taxon>Niphatidae</taxon>
        <taxon>Amphimedon</taxon>
    </lineage>
</organism>
<reference evidence="1" key="1">
    <citation type="submission" date="2017-05" db="UniProtKB">
        <authorList>
            <consortium name="EnsemblMetazoa"/>
        </authorList>
    </citation>
    <scope>IDENTIFICATION</scope>
</reference>
<dbReference type="STRING" id="400682.A0A1X7SQE1"/>
<sequence length="125" mass="13658">MDSVKSIVSNQAKTNISTIPGGFTSLVQPTVLCWNKPFKAAHNELYAEWMVSGGKSYTPAGNIHAPSKLVCLCWVKKAYELVAREVIIKSFEVCGISVSMDGEEDHKIHCMKDGEVAATARTLIE</sequence>